<feature type="binding site" evidence="8">
    <location>
        <position position="563"/>
    </location>
    <ligand>
        <name>ATP</name>
        <dbReference type="ChEBI" id="CHEBI:30616"/>
    </ligand>
</feature>
<evidence type="ECO:0000256" key="3">
    <source>
        <dbReference type="ARBA" id="ARBA00022679"/>
    </source>
</evidence>
<keyword evidence="3" id="KW-0808">Transferase</keyword>
<feature type="region of interest" description="Disordered" evidence="9">
    <location>
        <begin position="377"/>
        <end position="401"/>
    </location>
</feature>
<dbReference type="InterPro" id="IPR011009">
    <property type="entry name" value="Kinase-like_dom_sf"/>
</dbReference>
<dbReference type="GO" id="GO:0004674">
    <property type="term" value="F:protein serine/threonine kinase activity"/>
    <property type="evidence" value="ECO:0007669"/>
    <property type="project" value="UniProtKB-KW"/>
</dbReference>
<dbReference type="Gene3D" id="1.10.510.10">
    <property type="entry name" value="Transferase(Phosphotransferase) domain 1"/>
    <property type="match status" value="1"/>
</dbReference>
<evidence type="ECO:0000256" key="5">
    <source>
        <dbReference type="ARBA" id="ARBA00022741"/>
    </source>
</evidence>
<dbReference type="EC" id="2.7.11.1" evidence="2"/>
<dbReference type="PROSITE" id="PS00107">
    <property type="entry name" value="PROTEIN_KINASE_ATP"/>
    <property type="match status" value="1"/>
</dbReference>
<feature type="region of interest" description="Disordered" evidence="9">
    <location>
        <begin position="277"/>
        <end position="304"/>
    </location>
</feature>
<evidence type="ECO:0000259" key="10">
    <source>
        <dbReference type="PROSITE" id="PS50011"/>
    </source>
</evidence>
<dbReference type="FunFam" id="1.10.510.10:FF:000768">
    <property type="entry name" value="Non-specific serine/threonine protein kinase"/>
    <property type="match status" value="1"/>
</dbReference>
<feature type="region of interest" description="Disordered" evidence="9">
    <location>
        <begin position="445"/>
        <end position="491"/>
    </location>
</feature>
<keyword evidence="4" id="KW-0479">Metal-binding</keyword>
<dbReference type="InterPro" id="IPR051931">
    <property type="entry name" value="PAK3-like"/>
</dbReference>
<dbReference type="Gene3D" id="3.30.200.20">
    <property type="entry name" value="Phosphorylase Kinase, domain 1"/>
    <property type="match status" value="1"/>
</dbReference>
<dbReference type="SUPFAM" id="SSF56112">
    <property type="entry name" value="Protein kinase-like (PK-like)"/>
    <property type="match status" value="1"/>
</dbReference>
<sequence>MGDVYQIHNQLNHSRPTPKVYGISNYPQQVNYAISSRTPFHHSSSLSSGNQSPPTITTILAPPPATTTRSAAVSLRSRSQQPSLQLRPTKNGSSARLISEPVPSYRIVDVAEPYKYQTNSRKVYDMTPHVNGTGVIFTSRPSSGRLYTISPIPPVPFRSRRDHSSRQKYADQPVGLRGRSHTHHGAQIAEPYKQACAQLREQSIREHSAPQDLIELCPSPVRVMSVDKLSSIRQHTPGVYDNSPVPRSFDSANDEGSTRLKIVHDWENGSQVRRENDRIHRPTDNSRRYGVEASDGVTSNRRPREILLEDATRIQPNTSHLFTVNDRKTHNRPARNQSDRTSIRDRRSPSGQGLSVTQPYLKRSNTDIAICPTDRSNLHANLSSSHSTGGLGRYESTEGNTTDQSVYRIVNKSSLDHYQYLKPVADDLSTLLAFRGTPTRHALFPPPPIQNHDSSLQYSTSASNNEDRVYATLPERRPDDRDETRKRNAQLGNAVSPDADFVITSQTYHQLSPEEFRSALARVVDPGDPRTTLEELGPLGEGSTGVVCLMRQRSTGSYVAVKKMNIFKQQRRELLFNEVMIMRQYRHPNIVEMYSSHLVTNELWVVMEYLEGGALTSIVSRTLMSEQQIATVCRYVLKALAFLHDHGIIHRDVKSDSILLSSTGQVKLSDFGFCAQLTEQILRRRSLVGTPYWMSPEVISRKPYGTSVDVWSMGVLLIEMVDGEPTYFNEPPIRVMRRIQTEAIPHLTNPHKSSRRLNQFLQRMLVREPACRATAAQLLLDPFLQLSGTSECLLPLLKHTHRR</sequence>
<dbReference type="OrthoDB" id="1022360at2759"/>
<dbReference type="InterPro" id="IPR000719">
    <property type="entry name" value="Prot_kinase_dom"/>
</dbReference>
<feature type="region of interest" description="Disordered" evidence="9">
    <location>
        <begin position="317"/>
        <end position="361"/>
    </location>
</feature>
<dbReference type="Pfam" id="PF00069">
    <property type="entry name" value="Pkinase"/>
    <property type="match status" value="1"/>
</dbReference>
<keyword evidence="7" id="KW-0460">Magnesium</keyword>
<evidence type="ECO:0000256" key="2">
    <source>
        <dbReference type="ARBA" id="ARBA00012513"/>
    </source>
</evidence>
<dbReference type="AlphaFoldDB" id="A0A8J4WUN2"/>
<accession>A0A8J4WUN2</accession>
<keyword evidence="11" id="KW-0723">Serine/threonine-protein kinase</keyword>
<dbReference type="Proteomes" id="UP000748531">
    <property type="component" value="Unassembled WGS sequence"/>
</dbReference>
<evidence type="ECO:0000256" key="7">
    <source>
        <dbReference type="ARBA" id="ARBA00022842"/>
    </source>
</evidence>
<dbReference type="PROSITE" id="PS50011">
    <property type="entry name" value="PROTEIN_KINASE_DOM"/>
    <property type="match status" value="1"/>
</dbReference>
<dbReference type="PANTHER" id="PTHR45832">
    <property type="entry name" value="SERINE/THREONINE-PROTEIN KINASE SAMKA-RELATED-RELATED"/>
    <property type="match status" value="1"/>
</dbReference>
<feature type="compositionally biased region" description="Basic and acidic residues" evidence="9">
    <location>
        <begin position="277"/>
        <end position="290"/>
    </location>
</feature>
<evidence type="ECO:0000256" key="9">
    <source>
        <dbReference type="SAM" id="MobiDB-lite"/>
    </source>
</evidence>
<feature type="compositionally biased region" description="Basic and acidic residues" evidence="9">
    <location>
        <begin position="465"/>
        <end position="486"/>
    </location>
</feature>
<evidence type="ECO:0000256" key="4">
    <source>
        <dbReference type="ARBA" id="ARBA00022723"/>
    </source>
</evidence>
<feature type="compositionally biased region" description="Basic and acidic residues" evidence="9">
    <location>
        <begin position="337"/>
        <end position="348"/>
    </location>
</feature>
<keyword evidence="12" id="KW-1185">Reference proteome</keyword>
<protein>
    <recommendedName>
        <fullName evidence="2">non-specific serine/threonine protein kinase</fullName>
        <ecNumber evidence="2">2.7.11.1</ecNumber>
    </recommendedName>
</protein>
<organism evidence="11 12">
    <name type="scientific">Paragonimus heterotremus</name>
    <dbReference type="NCBI Taxonomy" id="100268"/>
    <lineage>
        <taxon>Eukaryota</taxon>
        <taxon>Metazoa</taxon>
        <taxon>Spiralia</taxon>
        <taxon>Lophotrochozoa</taxon>
        <taxon>Platyhelminthes</taxon>
        <taxon>Trematoda</taxon>
        <taxon>Digenea</taxon>
        <taxon>Plagiorchiida</taxon>
        <taxon>Troglotremata</taxon>
        <taxon>Troglotrematidae</taxon>
        <taxon>Paragonimus</taxon>
    </lineage>
</organism>
<feature type="region of interest" description="Disordered" evidence="9">
    <location>
        <begin position="148"/>
        <end position="179"/>
    </location>
</feature>
<evidence type="ECO:0000256" key="1">
    <source>
        <dbReference type="ARBA" id="ARBA00001946"/>
    </source>
</evidence>
<feature type="region of interest" description="Disordered" evidence="9">
    <location>
        <begin position="235"/>
        <end position="254"/>
    </location>
</feature>
<dbReference type="EMBL" id="LUCH01000430">
    <property type="protein sequence ID" value="KAF5405160.1"/>
    <property type="molecule type" value="Genomic_DNA"/>
</dbReference>
<comment type="cofactor">
    <cofactor evidence="1">
        <name>Mg(2+)</name>
        <dbReference type="ChEBI" id="CHEBI:18420"/>
    </cofactor>
</comment>
<keyword evidence="11" id="KW-0418">Kinase</keyword>
<reference evidence="11" key="1">
    <citation type="submission" date="2019-05" db="EMBL/GenBank/DDBJ databases">
        <title>Annotation for the trematode Paragonimus heterotremus.</title>
        <authorList>
            <person name="Choi Y.-J."/>
        </authorList>
    </citation>
    <scope>NUCLEOTIDE SEQUENCE</scope>
    <source>
        <strain evidence="11">LC</strain>
    </source>
</reference>
<feature type="compositionally biased region" description="Low complexity" evidence="9">
    <location>
        <begin position="38"/>
        <end position="88"/>
    </location>
</feature>
<gene>
    <name evidence="11" type="ORF">PHET_01236</name>
</gene>
<feature type="compositionally biased region" description="Polar residues" evidence="9">
    <location>
        <begin position="451"/>
        <end position="464"/>
    </location>
</feature>
<proteinExistence type="predicted"/>
<dbReference type="FunFam" id="3.30.200.20:FF:000705">
    <property type="entry name" value="Non-specific serine/threonine protein kinase"/>
    <property type="match status" value="1"/>
</dbReference>
<evidence type="ECO:0000313" key="11">
    <source>
        <dbReference type="EMBL" id="KAF5405160.1"/>
    </source>
</evidence>
<feature type="compositionally biased region" description="Polar residues" evidence="9">
    <location>
        <begin position="349"/>
        <end position="358"/>
    </location>
</feature>
<dbReference type="PANTHER" id="PTHR45832:SF8">
    <property type="entry name" value="PROTEIN KINASE DOMAIN-CONTAINING PROTEIN"/>
    <property type="match status" value="1"/>
</dbReference>
<evidence type="ECO:0000313" key="12">
    <source>
        <dbReference type="Proteomes" id="UP000748531"/>
    </source>
</evidence>
<dbReference type="InterPro" id="IPR017441">
    <property type="entry name" value="Protein_kinase_ATP_BS"/>
</dbReference>
<evidence type="ECO:0000256" key="6">
    <source>
        <dbReference type="ARBA" id="ARBA00022840"/>
    </source>
</evidence>
<feature type="compositionally biased region" description="Low complexity" evidence="9">
    <location>
        <begin position="378"/>
        <end position="387"/>
    </location>
</feature>
<dbReference type="GO" id="GO:0046872">
    <property type="term" value="F:metal ion binding"/>
    <property type="evidence" value="ECO:0007669"/>
    <property type="project" value="UniProtKB-KW"/>
</dbReference>
<comment type="caution">
    <text evidence="11">The sequence shown here is derived from an EMBL/GenBank/DDBJ whole genome shotgun (WGS) entry which is preliminary data.</text>
</comment>
<keyword evidence="5 8" id="KW-0547">Nucleotide-binding</keyword>
<feature type="region of interest" description="Disordered" evidence="9">
    <location>
        <begin position="38"/>
        <end position="96"/>
    </location>
</feature>
<feature type="domain" description="Protein kinase" evidence="10">
    <location>
        <begin position="533"/>
        <end position="784"/>
    </location>
</feature>
<name>A0A8J4WUN2_9TREM</name>
<keyword evidence="6 8" id="KW-0067">ATP-binding</keyword>
<dbReference type="GO" id="GO:0005524">
    <property type="term" value="F:ATP binding"/>
    <property type="evidence" value="ECO:0007669"/>
    <property type="project" value="UniProtKB-UniRule"/>
</dbReference>
<evidence type="ECO:0000256" key="8">
    <source>
        <dbReference type="PROSITE-ProRule" id="PRU10141"/>
    </source>
</evidence>